<gene>
    <name evidence="2" type="ORF">HUJ06_022010</name>
</gene>
<protein>
    <submittedName>
        <fullName evidence="2">Uncharacterized protein</fullName>
    </submittedName>
</protein>
<dbReference type="Proteomes" id="UP000607653">
    <property type="component" value="Unassembled WGS sequence"/>
</dbReference>
<evidence type="ECO:0000256" key="1">
    <source>
        <dbReference type="SAM" id="Phobius"/>
    </source>
</evidence>
<comment type="caution">
    <text evidence="2">The sequence shown here is derived from an EMBL/GenBank/DDBJ whole genome shotgun (WGS) entry which is preliminary data.</text>
</comment>
<keyword evidence="1" id="KW-0812">Transmembrane</keyword>
<keyword evidence="1" id="KW-0472">Membrane</keyword>
<name>A0A822XJT3_NELNU</name>
<proteinExistence type="predicted"/>
<feature type="transmembrane region" description="Helical" evidence="1">
    <location>
        <begin position="12"/>
        <end position="28"/>
    </location>
</feature>
<organism evidence="2 3">
    <name type="scientific">Nelumbo nucifera</name>
    <name type="common">Sacred lotus</name>
    <dbReference type="NCBI Taxonomy" id="4432"/>
    <lineage>
        <taxon>Eukaryota</taxon>
        <taxon>Viridiplantae</taxon>
        <taxon>Streptophyta</taxon>
        <taxon>Embryophyta</taxon>
        <taxon>Tracheophyta</taxon>
        <taxon>Spermatophyta</taxon>
        <taxon>Magnoliopsida</taxon>
        <taxon>Proteales</taxon>
        <taxon>Nelumbonaceae</taxon>
        <taxon>Nelumbo</taxon>
    </lineage>
</organism>
<accession>A0A822XJT3</accession>
<sequence length="56" mass="6101">MTILAGDLLVKFFAVIVSSLFLSLSLVSKSKEGRTNGFFFPLEQICSSPMKFSNGP</sequence>
<evidence type="ECO:0000313" key="2">
    <source>
        <dbReference type="EMBL" id="DAD20547.1"/>
    </source>
</evidence>
<keyword evidence="1" id="KW-1133">Transmembrane helix</keyword>
<evidence type="ECO:0000313" key="3">
    <source>
        <dbReference type="Proteomes" id="UP000607653"/>
    </source>
</evidence>
<reference evidence="2 3" key="1">
    <citation type="journal article" date="2020" name="Mol. Biol. Evol.">
        <title>Distinct Expression and Methylation Patterns for Genes with Different Fates following a Single Whole-Genome Duplication in Flowering Plants.</title>
        <authorList>
            <person name="Shi T."/>
            <person name="Rahmani R.S."/>
            <person name="Gugger P.F."/>
            <person name="Wang M."/>
            <person name="Li H."/>
            <person name="Zhang Y."/>
            <person name="Li Z."/>
            <person name="Wang Q."/>
            <person name="Van de Peer Y."/>
            <person name="Marchal K."/>
            <person name="Chen J."/>
        </authorList>
    </citation>
    <scope>NUCLEOTIDE SEQUENCE [LARGE SCALE GENOMIC DNA]</scope>
    <source>
        <tissue evidence="2">Leaf</tissue>
    </source>
</reference>
<keyword evidence="3" id="KW-1185">Reference proteome</keyword>
<dbReference type="EMBL" id="DUZY01000001">
    <property type="protein sequence ID" value="DAD20547.1"/>
    <property type="molecule type" value="Genomic_DNA"/>
</dbReference>
<dbReference type="AlphaFoldDB" id="A0A822XJT3"/>